<proteinExistence type="predicted"/>
<keyword evidence="1" id="KW-0472">Membrane</keyword>
<protein>
    <submittedName>
        <fullName evidence="2">Uncharacterized protein</fullName>
    </submittedName>
</protein>
<reference evidence="2 3" key="1">
    <citation type="submission" date="2019-03" db="EMBL/GenBank/DDBJ databases">
        <title>Single cell metagenomics reveals metabolic interactions within the superorganism composed of flagellate Streblomastix strix and complex community of Bacteroidetes bacteria on its surface.</title>
        <authorList>
            <person name="Treitli S.C."/>
            <person name="Kolisko M."/>
            <person name="Husnik F."/>
            <person name="Keeling P."/>
            <person name="Hampl V."/>
        </authorList>
    </citation>
    <scope>NUCLEOTIDE SEQUENCE [LARGE SCALE GENOMIC DNA]</scope>
    <source>
        <strain evidence="2">ST1C</strain>
    </source>
</reference>
<keyword evidence="1" id="KW-1133">Transmembrane helix</keyword>
<dbReference type="EMBL" id="SNRW01000363">
    <property type="protein sequence ID" value="KAA6401616.1"/>
    <property type="molecule type" value="Genomic_DNA"/>
</dbReference>
<comment type="caution">
    <text evidence="2">The sequence shown here is derived from an EMBL/GenBank/DDBJ whole genome shotgun (WGS) entry which is preliminary data.</text>
</comment>
<keyword evidence="1" id="KW-0812">Transmembrane</keyword>
<dbReference type="AlphaFoldDB" id="A0A5J4X4F0"/>
<evidence type="ECO:0000313" key="2">
    <source>
        <dbReference type="EMBL" id="KAA6401616.1"/>
    </source>
</evidence>
<organism evidence="2 3">
    <name type="scientific">Streblomastix strix</name>
    <dbReference type="NCBI Taxonomy" id="222440"/>
    <lineage>
        <taxon>Eukaryota</taxon>
        <taxon>Metamonada</taxon>
        <taxon>Preaxostyla</taxon>
        <taxon>Oxymonadida</taxon>
        <taxon>Streblomastigidae</taxon>
        <taxon>Streblomastix</taxon>
    </lineage>
</organism>
<accession>A0A5J4X4F0</accession>
<evidence type="ECO:0000256" key="1">
    <source>
        <dbReference type="SAM" id="Phobius"/>
    </source>
</evidence>
<gene>
    <name evidence="2" type="ORF">EZS28_002858</name>
</gene>
<evidence type="ECO:0000313" key="3">
    <source>
        <dbReference type="Proteomes" id="UP000324800"/>
    </source>
</evidence>
<dbReference type="Proteomes" id="UP000324800">
    <property type="component" value="Unassembled WGS sequence"/>
</dbReference>
<sequence>MMYESQVTLSRFLRNIVSCFFGGIIQYARCSFVTILVLFNHTIFGSYKKSYVHNYGHQDTQLRDKTGNKLKIGFN</sequence>
<feature type="transmembrane region" description="Helical" evidence="1">
    <location>
        <begin position="12"/>
        <end position="39"/>
    </location>
</feature>
<name>A0A5J4X4F0_9EUKA</name>